<dbReference type="SUPFAM" id="SSF52058">
    <property type="entry name" value="L domain-like"/>
    <property type="match status" value="1"/>
</dbReference>
<dbReference type="EMBL" id="JADBJN010000001">
    <property type="protein sequence ID" value="KAG5683756.1"/>
    <property type="molecule type" value="Genomic_DNA"/>
</dbReference>
<dbReference type="Gene3D" id="3.80.10.10">
    <property type="entry name" value="Ribonuclease Inhibitor"/>
    <property type="match status" value="1"/>
</dbReference>
<dbReference type="InterPro" id="IPR003591">
    <property type="entry name" value="Leu-rich_rpt_typical-subtyp"/>
</dbReference>
<dbReference type="AlphaFoldDB" id="A0A9J6CPD0"/>
<evidence type="ECO:0000256" key="3">
    <source>
        <dbReference type="SAM" id="SignalP"/>
    </source>
</evidence>
<organism evidence="4 5">
    <name type="scientific">Polypedilum vanderplanki</name>
    <name type="common">Sleeping chironomid midge</name>
    <dbReference type="NCBI Taxonomy" id="319348"/>
    <lineage>
        <taxon>Eukaryota</taxon>
        <taxon>Metazoa</taxon>
        <taxon>Ecdysozoa</taxon>
        <taxon>Arthropoda</taxon>
        <taxon>Hexapoda</taxon>
        <taxon>Insecta</taxon>
        <taxon>Pterygota</taxon>
        <taxon>Neoptera</taxon>
        <taxon>Endopterygota</taxon>
        <taxon>Diptera</taxon>
        <taxon>Nematocera</taxon>
        <taxon>Chironomoidea</taxon>
        <taxon>Chironomidae</taxon>
        <taxon>Chironominae</taxon>
        <taxon>Polypedilum</taxon>
        <taxon>Polypedilum</taxon>
    </lineage>
</organism>
<dbReference type="Proteomes" id="UP001107558">
    <property type="component" value="Chromosome 1"/>
</dbReference>
<dbReference type="PANTHER" id="PTHR45712">
    <property type="entry name" value="AGAP008170-PA"/>
    <property type="match status" value="1"/>
</dbReference>
<dbReference type="InterPro" id="IPR001611">
    <property type="entry name" value="Leu-rich_rpt"/>
</dbReference>
<keyword evidence="3" id="KW-0732">Signal</keyword>
<evidence type="ECO:0000313" key="4">
    <source>
        <dbReference type="EMBL" id="KAG5683756.1"/>
    </source>
</evidence>
<keyword evidence="5" id="KW-1185">Reference proteome</keyword>
<evidence type="ECO:0000313" key="5">
    <source>
        <dbReference type="Proteomes" id="UP001107558"/>
    </source>
</evidence>
<keyword evidence="1" id="KW-0433">Leucine-rich repeat</keyword>
<name>A0A9J6CPD0_POLVA</name>
<comment type="caution">
    <text evidence="4">The sequence shown here is derived from an EMBL/GenBank/DDBJ whole genome shotgun (WGS) entry which is preliminary data.</text>
</comment>
<accession>A0A9J6CPD0</accession>
<evidence type="ECO:0000256" key="1">
    <source>
        <dbReference type="ARBA" id="ARBA00022614"/>
    </source>
</evidence>
<evidence type="ECO:0008006" key="6">
    <source>
        <dbReference type="Google" id="ProtNLM"/>
    </source>
</evidence>
<keyword evidence="2" id="KW-0677">Repeat</keyword>
<reference evidence="4" key="1">
    <citation type="submission" date="2021-03" db="EMBL/GenBank/DDBJ databases">
        <title>Chromosome level genome of the anhydrobiotic midge Polypedilum vanderplanki.</title>
        <authorList>
            <person name="Yoshida Y."/>
            <person name="Kikawada T."/>
            <person name="Gusev O."/>
        </authorList>
    </citation>
    <scope>NUCLEOTIDE SEQUENCE</scope>
    <source>
        <strain evidence="4">NIAS01</strain>
        <tissue evidence="4">Whole body or cell culture</tissue>
    </source>
</reference>
<protein>
    <recommendedName>
        <fullName evidence="6">Leucine-rich repeat protein</fullName>
    </recommendedName>
</protein>
<dbReference type="Pfam" id="PF13855">
    <property type="entry name" value="LRR_8"/>
    <property type="match status" value="1"/>
</dbReference>
<dbReference type="PANTHER" id="PTHR45712:SF22">
    <property type="entry name" value="INSULIN-LIKE GROWTH FACTOR-BINDING PROTEIN COMPLEX ACID LABILE SUBUNIT"/>
    <property type="match status" value="1"/>
</dbReference>
<gene>
    <name evidence="4" type="ORF">PVAND_013021</name>
</gene>
<feature type="signal peptide" evidence="3">
    <location>
        <begin position="1"/>
        <end position="21"/>
    </location>
</feature>
<dbReference type="OrthoDB" id="7982700at2759"/>
<proteinExistence type="predicted"/>
<sequence length="318" mass="35140">MKILLFHIATFAILQVNLVYSAVLTCNSTTPPCVVTSITPVTSPYELITIDGQPSNYIDETTTDLSFNAPNILNYVPTNVFNIFPKLNQIILSNVLLTNVVSNAFTNCGNLQSIRILNNNFPTLPANFASTCNNVGLLQLYFNNIKSIDANALKGLTVLTNIYLSNNKITCIPPSLFQNTPVISYIDLSNNQISEIHADTFKNLRNLMTINLVNNSIINLPAFDLTGSSLTSMSLMLQLYDNQYNSISPKFLSNIFTGRTMVSINVMLYTTGPTSNFTCISNTNSYSIYNFNWPTADASLGPCYANWKDSYQTSLSCV</sequence>
<dbReference type="SMART" id="SM00369">
    <property type="entry name" value="LRR_TYP"/>
    <property type="match status" value="4"/>
</dbReference>
<dbReference type="PROSITE" id="PS51450">
    <property type="entry name" value="LRR"/>
    <property type="match status" value="1"/>
</dbReference>
<evidence type="ECO:0000256" key="2">
    <source>
        <dbReference type="ARBA" id="ARBA00022737"/>
    </source>
</evidence>
<dbReference type="InterPro" id="IPR050333">
    <property type="entry name" value="SLRP"/>
</dbReference>
<feature type="chain" id="PRO_5039927566" description="Leucine-rich repeat protein" evidence="3">
    <location>
        <begin position="22"/>
        <end position="318"/>
    </location>
</feature>
<dbReference type="InterPro" id="IPR032675">
    <property type="entry name" value="LRR_dom_sf"/>
</dbReference>